<dbReference type="GO" id="GO:0006525">
    <property type="term" value="P:arginine metabolic process"/>
    <property type="evidence" value="ECO:0007669"/>
    <property type="project" value="TreeGrafter"/>
</dbReference>
<dbReference type="InterPro" id="IPR033199">
    <property type="entry name" value="DDAH-like"/>
</dbReference>
<feature type="active site" description="Nucleophile" evidence="3">
    <location>
        <position position="161"/>
    </location>
</feature>
<evidence type="ECO:0000256" key="2">
    <source>
        <dbReference type="ARBA" id="ARBA00022801"/>
    </source>
</evidence>
<dbReference type="SUPFAM" id="SSF55909">
    <property type="entry name" value="Pentein"/>
    <property type="match status" value="1"/>
</dbReference>
<feature type="active site" description="Proton donor" evidence="3">
    <location>
        <position position="69"/>
    </location>
</feature>
<name>A0A0M3K599_ANISI</name>
<accession>A0A0M3K599</accession>
<dbReference type="GO" id="GO:0016403">
    <property type="term" value="F:dimethylargininase activity"/>
    <property type="evidence" value="ECO:0007669"/>
    <property type="project" value="TreeGrafter"/>
</dbReference>
<proteinExistence type="inferred from homology"/>
<dbReference type="GO" id="GO:0000052">
    <property type="term" value="P:citrulline metabolic process"/>
    <property type="evidence" value="ECO:0007669"/>
    <property type="project" value="TreeGrafter"/>
</dbReference>
<reference evidence="4" key="1">
    <citation type="submission" date="2017-02" db="UniProtKB">
        <authorList>
            <consortium name="WormBaseParasite"/>
        </authorList>
    </citation>
    <scope>IDENTIFICATION</scope>
</reference>
<dbReference type="GO" id="GO:0016597">
    <property type="term" value="F:amino acid binding"/>
    <property type="evidence" value="ECO:0007669"/>
    <property type="project" value="TreeGrafter"/>
</dbReference>
<comment type="similarity">
    <text evidence="1">Belongs to the DDAH family.</text>
</comment>
<evidence type="ECO:0000313" key="4">
    <source>
        <dbReference type="WBParaSite" id="ASIM_0001614001-mRNA-1"/>
    </source>
</evidence>
<dbReference type="AlphaFoldDB" id="A0A0M3K599"/>
<evidence type="ECO:0000256" key="1">
    <source>
        <dbReference type="ARBA" id="ARBA00008532"/>
    </source>
</evidence>
<evidence type="ECO:0000256" key="3">
    <source>
        <dbReference type="PIRSR" id="PIRSR633199-1"/>
    </source>
</evidence>
<dbReference type="PANTHER" id="PTHR12737">
    <property type="entry name" value="DIMETHYLARGININE DIMETHYLAMINOHYDROLASE"/>
    <property type="match status" value="1"/>
</dbReference>
<dbReference type="Gene3D" id="3.75.10.10">
    <property type="entry name" value="L-arginine/glycine Amidinotransferase, Chain A"/>
    <property type="match status" value="1"/>
</dbReference>
<protein>
    <submittedName>
        <fullName evidence="4">Dimethylargininase</fullName>
    </submittedName>
</protein>
<dbReference type="PANTHER" id="PTHR12737:SF9">
    <property type="entry name" value="DIMETHYLARGININASE"/>
    <property type="match status" value="1"/>
</dbReference>
<organism evidence="4">
    <name type="scientific">Anisakis simplex</name>
    <name type="common">Herring worm</name>
    <dbReference type="NCBI Taxonomy" id="6269"/>
    <lineage>
        <taxon>Eukaryota</taxon>
        <taxon>Metazoa</taxon>
        <taxon>Ecdysozoa</taxon>
        <taxon>Nematoda</taxon>
        <taxon>Chromadorea</taxon>
        <taxon>Rhabditida</taxon>
        <taxon>Spirurina</taxon>
        <taxon>Ascaridomorpha</taxon>
        <taxon>Ascaridoidea</taxon>
        <taxon>Anisakidae</taxon>
        <taxon>Anisakis</taxon>
        <taxon>Anisakis simplex complex</taxon>
    </lineage>
</organism>
<dbReference type="WBParaSite" id="ASIM_0001614001-mRNA-1">
    <property type="protein sequence ID" value="ASIM_0001614001-mRNA-1"/>
    <property type="gene ID" value="ASIM_0001614001"/>
</dbReference>
<sequence>LISILEELSWQVVEAPANEHGKPVVLEGSDVLFTGKEIFVGLRKNGTNMEGAIVTVIPIPLPGSKPLKHYMSVVSNDVLAVGNSKEAKIVLQRIEREATFRYKRLTVEYDEAVSCINVNDHIIYRDDTPDTKYQILREPLQVWGVTVNELIKLGDPLNRFCLLIKKIKGVKSIW</sequence>
<keyword evidence="2" id="KW-0378">Hydrolase</keyword>
<dbReference type="GO" id="GO:0045429">
    <property type="term" value="P:positive regulation of nitric oxide biosynthetic process"/>
    <property type="evidence" value="ECO:0007669"/>
    <property type="project" value="TreeGrafter"/>
</dbReference>